<dbReference type="InterPro" id="IPR011990">
    <property type="entry name" value="TPR-like_helical_dom_sf"/>
</dbReference>
<feature type="transmembrane region" description="Helical" evidence="1">
    <location>
        <begin position="166"/>
        <end position="187"/>
    </location>
</feature>
<dbReference type="STRING" id="1121409.SAMN02745124_04361"/>
<feature type="transmembrane region" description="Helical" evidence="1">
    <location>
        <begin position="82"/>
        <end position="108"/>
    </location>
</feature>
<feature type="transmembrane region" description="Helical" evidence="1">
    <location>
        <begin position="241"/>
        <end position="266"/>
    </location>
</feature>
<dbReference type="InterPro" id="IPR000315">
    <property type="entry name" value="Znf_B-box"/>
</dbReference>
<reference evidence="3 4" key="1">
    <citation type="submission" date="2016-11" db="EMBL/GenBank/DDBJ databases">
        <authorList>
            <person name="Jaros S."/>
            <person name="Januszkiewicz K."/>
            <person name="Wedrychowicz H."/>
        </authorList>
    </citation>
    <scope>NUCLEOTIDE SEQUENCE [LARGE SCALE GENOMIC DNA]</scope>
    <source>
        <strain evidence="3 4">DSM 9705</strain>
    </source>
</reference>
<evidence type="ECO:0000313" key="3">
    <source>
        <dbReference type="EMBL" id="SHI14597.1"/>
    </source>
</evidence>
<keyword evidence="1" id="KW-0472">Membrane</keyword>
<dbReference type="OrthoDB" id="8769854at2"/>
<keyword evidence="1" id="KW-0812">Transmembrane</keyword>
<dbReference type="EMBL" id="FQXS01000052">
    <property type="protein sequence ID" value="SHI14597.1"/>
    <property type="molecule type" value="Genomic_DNA"/>
</dbReference>
<dbReference type="Gene3D" id="1.25.40.10">
    <property type="entry name" value="Tetratricopeptide repeat domain"/>
    <property type="match status" value="1"/>
</dbReference>
<organism evidence="3 4">
    <name type="scientific">Desulfofustis glycolicus DSM 9705</name>
    <dbReference type="NCBI Taxonomy" id="1121409"/>
    <lineage>
        <taxon>Bacteria</taxon>
        <taxon>Pseudomonadati</taxon>
        <taxon>Thermodesulfobacteriota</taxon>
        <taxon>Desulfobulbia</taxon>
        <taxon>Desulfobulbales</taxon>
        <taxon>Desulfocapsaceae</taxon>
        <taxon>Desulfofustis</taxon>
    </lineage>
</organism>
<sequence>MSITCTLHRSEPAHFQCDECGSSLCDECISLRETSGFSGKNRDYFCPACELPARMIGLGNVLEPFWNRLGAIFLYPLQPAPLLLTLVLSIIGALFAGWGIVQLLVWIVMVKYAYASLIHTAQGSLRAPPVTWELINQNVLQVFKQFVVFAIIAACVGFVAPFSPIAAVALIFVVAACLPAIIMILVASNSILQAVNPALFVPIIFRIGWAYLLMYLFLLFLLGAPTALFAVLPVELIHPRILFFLQLFLSQLYSIICYHLMGYVLLQYHEEIGYSVDYEYFAANRGGKKQLKAKTQEAELATGLALLIKAGKFQEAIARLRPAILEDNPDPELSEKFFQLLKMTGEKSKAEHYVIRHFEVMATNGKKQKAIELFDEVKRSPVGAPSGKSVYQVGIWLQERNQFKKALEVFAYFTKYHKKDARAPEVYFNVAKLLHEQADNSAKAKQILQGILKTFPRHELVPQVREYLAVLA</sequence>
<evidence type="ECO:0000313" key="4">
    <source>
        <dbReference type="Proteomes" id="UP000184139"/>
    </source>
</evidence>
<keyword evidence="4" id="KW-1185">Reference proteome</keyword>
<accession>A0A1M5YR62</accession>
<evidence type="ECO:0000256" key="1">
    <source>
        <dbReference type="SAM" id="Phobius"/>
    </source>
</evidence>
<dbReference type="SUPFAM" id="SSF48452">
    <property type="entry name" value="TPR-like"/>
    <property type="match status" value="1"/>
</dbReference>
<dbReference type="RefSeq" id="WP_073379406.1">
    <property type="nucleotide sequence ID" value="NZ_FQXS01000052.1"/>
</dbReference>
<proteinExistence type="predicted"/>
<keyword evidence="1" id="KW-1133">Transmembrane helix</keyword>
<gene>
    <name evidence="3" type="ORF">SAMN02745124_04361</name>
</gene>
<dbReference type="GO" id="GO:0008270">
    <property type="term" value="F:zinc ion binding"/>
    <property type="evidence" value="ECO:0007669"/>
    <property type="project" value="InterPro"/>
</dbReference>
<feature type="domain" description="B box-type" evidence="2">
    <location>
        <begin position="1"/>
        <end position="33"/>
    </location>
</feature>
<feature type="transmembrane region" description="Helical" evidence="1">
    <location>
        <begin position="142"/>
        <end position="160"/>
    </location>
</feature>
<evidence type="ECO:0000259" key="2">
    <source>
        <dbReference type="PROSITE" id="PS50119"/>
    </source>
</evidence>
<dbReference type="AlphaFoldDB" id="A0A1M5YR62"/>
<dbReference type="PROSITE" id="PS50119">
    <property type="entry name" value="ZF_BBOX"/>
    <property type="match status" value="1"/>
</dbReference>
<protein>
    <recommendedName>
        <fullName evidence="2">B box-type domain-containing protein</fullName>
    </recommendedName>
</protein>
<name>A0A1M5YR62_9BACT</name>
<dbReference type="Proteomes" id="UP000184139">
    <property type="component" value="Unassembled WGS sequence"/>
</dbReference>
<feature type="transmembrane region" description="Helical" evidence="1">
    <location>
        <begin position="199"/>
        <end position="221"/>
    </location>
</feature>